<organism evidence="5">
    <name type="scientific">freshwater metagenome</name>
    <dbReference type="NCBI Taxonomy" id="449393"/>
    <lineage>
        <taxon>unclassified sequences</taxon>
        <taxon>metagenomes</taxon>
        <taxon>ecological metagenomes</taxon>
    </lineage>
</organism>
<evidence type="ECO:0000313" key="5">
    <source>
        <dbReference type="EMBL" id="CAB5058141.1"/>
    </source>
</evidence>
<gene>
    <name evidence="2" type="ORF">UFOPK2289_00084</name>
    <name evidence="3" type="ORF">UFOPK3346_00583</name>
    <name evidence="4" type="ORF">UFOPK3670_00735</name>
    <name evidence="5" type="ORF">UFOPK4308_00802</name>
</gene>
<dbReference type="EMBL" id="CAFBQL010000004">
    <property type="protein sequence ID" value="CAB5058141.1"/>
    <property type="molecule type" value="Genomic_DNA"/>
</dbReference>
<evidence type="ECO:0000313" key="3">
    <source>
        <dbReference type="EMBL" id="CAB4863136.1"/>
    </source>
</evidence>
<dbReference type="AlphaFoldDB" id="A0A6J7TWW9"/>
<name>A0A6J7TWW9_9ZZZZ</name>
<dbReference type="InterPro" id="IPR018306">
    <property type="entry name" value="Phage_T5_Orf172_DNA-bd"/>
</dbReference>
<accession>A0A6J7TWW9</accession>
<reference evidence="5" key="1">
    <citation type="submission" date="2020-05" db="EMBL/GenBank/DDBJ databases">
        <authorList>
            <person name="Chiriac C."/>
            <person name="Salcher M."/>
            <person name="Ghai R."/>
            <person name="Kavagutti S V."/>
        </authorList>
    </citation>
    <scope>NUCLEOTIDE SEQUENCE</scope>
</reference>
<protein>
    <submittedName>
        <fullName evidence="5">Unannotated protein</fullName>
    </submittedName>
</protein>
<evidence type="ECO:0000313" key="4">
    <source>
        <dbReference type="EMBL" id="CAB4922176.1"/>
    </source>
</evidence>
<dbReference type="EMBL" id="CAFBMV010000004">
    <property type="protein sequence ID" value="CAB4922176.1"/>
    <property type="molecule type" value="Genomic_DNA"/>
</dbReference>
<dbReference type="Pfam" id="PF10544">
    <property type="entry name" value="T5orf172"/>
    <property type="match status" value="1"/>
</dbReference>
<feature type="domain" description="Bacteriophage T5 Orf172 DNA-binding" evidence="1">
    <location>
        <begin position="139"/>
        <end position="243"/>
    </location>
</feature>
<sequence>MDPQVSAEVKAMLAKDGLLLGSIYNAMEAGLTNTLEIAEKSGASNRGVVYNYQKMILAILEGVMPNSASISRNAARSISRLIKETALISPAALEYLNSTRARLIENTESETAVLHDQASLEAQSAALVKVASTIQNGIYVYSFPTYLHFGTVEDQGLYWLKIGSTKNSVWQRIVEQNRQTSMPEDPKLLRIYHKDQMDIDAIEQKFHATLDAVGHERSAARRTKAGKEWFASTLEAVDALAKLMDLEIEKYESSDEDL</sequence>
<evidence type="ECO:0000313" key="2">
    <source>
        <dbReference type="EMBL" id="CAB4655550.1"/>
    </source>
</evidence>
<proteinExistence type="predicted"/>
<dbReference type="EMBL" id="CAFBLE010000004">
    <property type="protein sequence ID" value="CAB4863136.1"/>
    <property type="molecule type" value="Genomic_DNA"/>
</dbReference>
<evidence type="ECO:0000259" key="1">
    <source>
        <dbReference type="Pfam" id="PF10544"/>
    </source>
</evidence>
<dbReference type="EMBL" id="CAEZWT010000002">
    <property type="protein sequence ID" value="CAB4655550.1"/>
    <property type="molecule type" value="Genomic_DNA"/>
</dbReference>